<accession>A0A2T3HQC8</accession>
<feature type="domain" description="Endonuclease/exonuclease/phosphatase" evidence="1">
    <location>
        <begin position="48"/>
        <end position="306"/>
    </location>
</feature>
<dbReference type="GO" id="GO:0004519">
    <property type="term" value="F:endonuclease activity"/>
    <property type="evidence" value="ECO:0007669"/>
    <property type="project" value="UniProtKB-KW"/>
</dbReference>
<dbReference type="PROSITE" id="PS51318">
    <property type="entry name" value="TAT"/>
    <property type="match status" value="1"/>
</dbReference>
<protein>
    <submittedName>
        <fullName evidence="2">Endonuclease</fullName>
    </submittedName>
</protein>
<comment type="caution">
    <text evidence="2">The sequence shown here is derived from an EMBL/GenBank/DDBJ whole genome shotgun (WGS) entry which is preliminary data.</text>
</comment>
<sequence>MKIQEHHLTRRNFIGGISALAAALPLAQLPFGAAAFPGGAVRRAHRTMTCNIRVALAEDDAQGLGWNHRKDACLKIIARQQPDLVGFQEVLKVQADDIRHYFKEYALIGFDGPEMDAHAGEPYFGIAKNPVMYRKSRYELLAAGTYWLSETPLVAGSSSWGTARARHVNWVRLRDKSTGRDFRLVNTHLDHKSQPAREKQIALLLAECGEYQADYPQVLTGDFNARSSNAVYSLLEKSGWLDTHKQLHPASKAFTVHGFRGKAYPETLEPGKTPGKIDFIFFRGPVVPLSSAIIDEQLNGHYPSDHFFVSADLRLDAYETPKGK</sequence>
<keyword evidence="2" id="KW-0255">Endonuclease</keyword>
<keyword evidence="3" id="KW-1185">Reference proteome</keyword>
<dbReference type="OrthoDB" id="9793162at2"/>
<dbReference type="InterPro" id="IPR005135">
    <property type="entry name" value="Endo/exonuclease/phosphatase"/>
</dbReference>
<dbReference type="SUPFAM" id="SSF56219">
    <property type="entry name" value="DNase I-like"/>
    <property type="match status" value="1"/>
</dbReference>
<dbReference type="Proteomes" id="UP000240912">
    <property type="component" value="Unassembled WGS sequence"/>
</dbReference>
<evidence type="ECO:0000313" key="3">
    <source>
        <dbReference type="Proteomes" id="UP000240912"/>
    </source>
</evidence>
<dbReference type="PANTHER" id="PTHR12121">
    <property type="entry name" value="CARBON CATABOLITE REPRESSOR PROTEIN 4"/>
    <property type="match status" value="1"/>
</dbReference>
<dbReference type="AlphaFoldDB" id="A0A2T3HQC8"/>
<evidence type="ECO:0000313" key="2">
    <source>
        <dbReference type="EMBL" id="PST84664.1"/>
    </source>
</evidence>
<dbReference type="PANTHER" id="PTHR12121:SF36">
    <property type="entry name" value="ENDONUCLEASE_EXONUCLEASE_PHOSPHATASE DOMAIN-CONTAINING PROTEIN"/>
    <property type="match status" value="1"/>
</dbReference>
<gene>
    <name evidence="2" type="ORF">C7T94_00585</name>
</gene>
<keyword evidence="2" id="KW-0378">Hydrolase</keyword>
<organism evidence="2 3">
    <name type="scientific">Pedobacter yulinensis</name>
    <dbReference type="NCBI Taxonomy" id="2126353"/>
    <lineage>
        <taxon>Bacteria</taxon>
        <taxon>Pseudomonadati</taxon>
        <taxon>Bacteroidota</taxon>
        <taxon>Sphingobacteriia</taxon>
        <taxon>Sphingobacteriales</taxon>
        <taxon>Sphingobacteriaceae</taxon>
        <taxon>Pedobacter</taxon>
    </lineage>
</organism>
<dbReference type="RefSeq" id="WP_107212657.1">
    <property type="nucleotide sequence ID" value="NZ_KZ686268.1"/>
</dbReference>
<dbReference type="CDD" id="cd09083">
    <property type="entry name" value="EEP-1"/>
    <property type="match status" value="1"/>
</dbReference>
<proteinExistence type="predicted"/>
<dbReference type="Gene3D" id="3.60.10.10">
    <property type="entry name" value="Endonuclease/exonuclease/phosphatase"/>
    <property type="match status" value="1"/>
</dbReference>
<dbReference type="EMBL" id="PYLS01000001">
    <property type="protein sequence ID" value="PST84664.1"/>
    <property type="molecule type" value="Genomic_DNA"/>
</dbReference>
<dbReference type="InterPro" id="IPR036691">
    <property type="entry name" value="Endo/exonu/phosph_ase_sf"/>
</dbReference>
<dbReference type="Pfam" id="PF03372">
    <property type="entry name" value="Exo_endo_phos"/>
    <property type="match status" value="1"/>
</dbReference>
<reference evidence="2 3" key="1">
    <citation type="submission" date="2018-03" db="EMBL/GenBank/DDBJ databases">
        <authorList>
            <person name="Keele B.F."/>
        </authorList>
    </citation>
    <scope>NUCLEOTIDE SEQUENCE [LARGE SCALE GENOMIC DNA]</scope>
    <source>
        <strain evidence="2 3">YL28-9</strain>
    </source>
</reference>
<dbReference type="InterPro" id="IPR050410">
    <property type="entry name" value="CCR4/nocturin_mRNA_transcr"/>
</dbReference>
<keyword evidence="2" id="KW-0540">Nuclease</keyword>
<name>A0A2T3HQC8_9SPHI</name>
<evidence type="ECO:0000259" key="1">
    <source>
        <dbReference type="Pfam" id="PF03372"/>
    </source>
</evidence>
<dbReference type="GO" id="GO:0000175">
    <property type="term" value="F:3'-5'-RNA exonuclease activity"/>
    <property type="evidence" value="ECO:0007669"/>
    <property type="project" value="TreeGrafter"/>
</dbReference>
<dbReference type="InterPro" id="IPR006311">
    <property type="entry name" value="TAT_signal"/>
</dbReference>